<dbReference type="GO" id="GO:0016787">
    <property type="term" value="F:hydrolase activity"/>
    <property type="evidence" value="ECO:0007669"/>
    <property type="project" value="UniProtKB-UniRule"/>
</dbReference>
<organism evidence="4 5">
    <name type="scientific">Hathewaya histolytica</name>
    <name type="common">Clostridium histolyticum</name>
    <dbReference type="NCBI Taxonomy" id="1498"/>
    <lineage>
        <taxon>Bacteria</taxon>
        <taxon>Bacillati</taxon>
        <taxon>Bacillota</taxon>
        <taxon>Clostridia</taxon>
        <taxon>Eubacteriales</taxon>
        <taxon>Clostridiaceae</taxon>
        <taxon>Hathewaya</taxon>
    </lineage>
</organism>
<evidence type="ECO:0000256" key="2">
    <source>
        <dbReference type="PROSITE-ProRule" id="PRU01161"/>
    </source>
</evidence>
<dbReference type="PANTHER" id="PTHR46394:SF1">
    <property type="entry name" value="PNPLA DOMAIN-CONTAINING PROTEIN"/>
    <property type="match status" value="1"/>
</dbReference>
<name>A0A4U9RGJ7_HATHI</name>
<dbReference type="InterPro" id="IPR016035">
    <property type="entry name" value="Acyl_Trfase/lysoPLipase"/>
</dbReference>
<dbReference type="PROSITE" id="PS51635">
    <property type="entry name" value="PNPLA"/>
    <property type="match status" value="1"/>
</dbReference>
<proteinExistence type="predicted"/>
<sequence>MKLDAVFQGGGVKATGLVGALCRIEECGVQWMKLAGTSAGAIIASLIAVGYTGEEIKYLMYDLNYTDFKSESYINKIPFIGKILGLVQNKGLFNTGVIEEYLNILYKNKGKRKFKDLYVNGESTLKIIASDVTNKKLLILPEDIKEYGVDPKELDIAKAVVMSISIPFFFRPTKLDYKGEKCFIVDGGLTSNYPIWIFDVKGTPRWPTIGFKLEKSHKNHVFNKFNNGFFPYVYDVMETSIGCYDEKFLSDKDKIRTISIPTLDVKTIEFNISKKEKKELFDIGYKKADEFIRNWSFKEYIRKHRSQKVLRMG</sequence>
<dbReference type="CDD" id="cd07207">
    <property type="entry name" value="Pat_ExoU_VipD_like"/>
    <property type="match status" value="1"/>
</dbReference>
<dbReference type="Gene3D" id="3.40.1090.10">
    <property type="entry name" value="Cytosolic phospholipase A2 catalytic domain"/>
    <property type="match status" value="2"/>
</dbReference>
<dbReference type="Proteomes" id="UP000308489">
    <property type="component" value="Chromosome 1"/>
</dbReference>
<evidence type="ECO:0000259" key="3">
    <source>
        <dbReference type="PROSITE" id="PS51635"/>
    </source>
</evidence>
<keyword evidence="2" id="KW-0378">Hydrolase</keyword>
<dbReference type="AlphaFoldDB" id="A0A4U9RGJ7"/>
<feature type="active site" description="Nucleophile" evidence="2">
    <location>
        <position position="38"/>
    </location>
</feature>
<keyword evidence="1 2" id="KW-0443">Lipid metabolism</keyword>
<dbReference type="RefSeq" id="WP_138210344.1">
    <property type="nucleotide sequence ID" value="NZ_CBCRUQ010000005.1"/>
</dbReference>
<dbReference type="InterPro" id="IPR002641">
    <property type="entry name" value="PNPLA_dom"/>
</dbReference>
<feature type="active site" description="Proton acceptor" evidence="2">
    <location>
        <position position="186"/>
    </location>
</feature>
<evidence type="ECO:0000256" key="1">
    <source>
        <dbReference type="ARBA" id="ARBA00023098"/>
    </source>
</evidence>
<dbReference type="EMBL" id="LR590481">
    <property type="protein sequence ID" value="VTQ91014.1"/>
    <property type="molecule type" value="Genomic_DNA"/>
</dbReference>
<dbReference type="GO" id="GO:0016042">
    <property type="term" value="P:lipid catabolic process"/>
    <property type="evidence" value="ECO:0007669"/>
    <property type="project" value="UniProtKB-UniRule"/>
</dbReference>
<evidence type="ECO:0000313" key="5">
    <source>
        <dbReference type="Proteomes" id="UP000308489"/>
    </source>
</evidence>
<reference evidence="4 5" key="1">
    <citation type="submission" date="2019-05" db="EMBL/GenBank/DDBJ databases">
        <authorList>
            <consortium name="Pathogen Informatics"/>
        </authorList>
    </citation>
    <scope>NUCLEOTIDE SEQUENCE [LARGE SCALE GENOMIC DNA]</scope>
    <source>
        <strain evidence="4 5">NCTC503</strain>
    </source>
</reference>
<accession>A0A4U9RGJ7</accession>
<dbReference type="PANTHER" id="PTHR46394">
    <property type="entry name" value="ANNEXIN"/>
    <property type="match status" value="1"/>
</dbReference>
<keyword evidence="2" id="KW-0442">Lipid degradation</keyword>
<feature type="short sequence motif" description="GXSXG" evidence="2">
    <location>
        <begin position="36"/>
        <end position="40"/>
    </location>
</feature>
<protein>
    <submittedName>
        <fullName evidence="4">Patatin-like phospholipase family protein</fullName>
    </submittedName>
</protein>
<comment type="caution">
    <text evidence="2">Lacks conserved residue(s) required for the propagation of feature annotation.</text>
</comment>
<evidence type="ECO:0000313" key="4">
    <source>
        <dbReference type="EMBL" id="VTQ91014.1"/>
    </source>
</evidence>
<dbReference type="SUPFAM" id="SSF52151">
    <property type="entry name" value="FabD/lysophospholipase-like"/>
    <property type="match status" value="1"/>
</dbReference>
<dbReference type="Pfam" id="PF01734">
    <property type="entry name" value="Patatin"/>
    <property type="match status" value="1"/>
</dbReference>
<gene>
    <name evidence="4" type="ORF">NCTC503_01720</name>
</gene>
<feature type="domain" description="PNPLA" evidence="3">
    <location>
        <begin position="5"/>
        <end position="199"/>
    </location>
</feature>
<feature type="short sequence motif" description="DGA/G" evidence="2">
    <location>
        <begin position="186"/>
        <end position="188"/>
    </location>
</feature>
<dbReference type="InterPro" id="IPR052580">
    <property type="entry name" value="Lipid_Hydrolase"/>
</dbReference>
<keyword evidence="5" id="KW-1185">Reference proteome</keyword>
<dbReference type="OrthoDB" id="9770965at2"/>
<dbReference type="KEGG" id="hhw:NCTC503_01720"/>